<dbReference type="EMBL" id="BAABHO010000010">
    <property type="protein sequence ID" value="GAA4784366.1"/>
    <property type="molecule type" value="Genomic_DNA"/>
</dbReference>
<feature type="transmembrane region" description="Helical" evidence="1">
    <location>
        <begin position="95"/>
        <end position="114"/>
    </location>
</feature>
<name>A0ABP9AQ89_9PSEU</name>
<reference evidence="3" key="1">
    <citation type="journal article" date="2019" name="Int. J. Syst. Evol. Microbiol.">
        <title>The Global Catalogue of Microorganisms (GCM) 10K type strain sequencing project: providing services to taxonomists for standard genome sequencing and annotation.</title>
        <authorList>
            <consortium name="The Broad Institute Genomics Platform"/>
            <consortium name="The Broad Institute Genome Sequencing Center for Infectious Disease"/>
            <person name="Wu L."/>
            <person name="Ma J."/>
        </authorList>
    </citation>
    <scope>NUCLEOTIDE SEQUENCE [LARGE SCALE GENOMIC DNA]</scope>
    <source>
        <strain evidence="3">JCM 17979</strain>
    </source>
</reference>
<keyword evidence="1" id="KW-1133">Transmembrane helix</keyword>
<gene>
    <name evidence="2" type="ORF">GCM10023200_17500</name>
</gene>
<feature type="transmembrane region" description="Helical" evidence="1">
    <location>
        <begin position="12"/>
        <end position="32"/>
    </location>
</feature>
<evidence type="ECO:0000313" key="3">
    <source>
        <dbReference type="Proteomes" id="UP001500928"/>
    </source>
</evidence>
<organism evidence="2 3">
    <name type="scientific">Actinomycetospora chlora</name>
    <dbReference type="NCBI Taxonomy" id="663608"/>
    <lineage>
        <taxon>Bacteria</taxon>
        <taxon>Bacillati</taxon>
        <taxon>Actinomycetota</taxon>
        <taxon>Actinomycetes</taxon>
        <taxon>Pseudonocardiales</taxon>
        <taxon>Pseudonocardiaceae</taxon>
        <taxon>Actinomycetospora</taxon>
    </lineage>
</organism>
<keyword evidence="1" id="KW-0812">Transmembrane</keyword>
<evidence type="ECO:0000313" key="2">
    <source>
        <dbReference type="EMBL" id="GAA4784366.1"/>
    </source>
</evidence>
<protein>
    <submittedName>
        <fullName evidence="2">Uncharacterized protein</fullName>
    </submittedName>
</protein>
<dbReference type="Proteomes" id="UP001500928">
    <property type="component" value="Unassembled WGS sequence"/>
</dbReference>
<feature type="transmembrane region" description="Helical" evidence="1">
    <location>
        <begin position="66"/>
        <end position="89"/>
    </location>
</feature>
<keyword evidence="1" id="KW-0472">Membrane</keyword>
<keyword evidence="3" id="KW-1185">Reference proteome</keyword>
<evidence type="ECO:0000256" key="1">
    <source>
        <dbReference type="SAM" id="Phobius"/>
    </source>
</evidence>
<comment type="caution">
    <text evidence="2">The sequence shown here is derived from an EMBL/GenBank/DDBJ whole genome shotgun (WGS) entry which is preliminary data.</text>
</comment>
<proteinExistence type="predicted"/>
<sequence length="123" mass="12522">MSTLPSRAKIGFWICVVLAVVDIAGAFVPTAPDGQGPPLVVMVFSAVMGVVTLVAAVLVARSGSRAAVRVIAVSRILSAITALPAFFVPDVPAPFVAWGAATVVLTIVAVVLLMSRARARVGA</sequence>
<dbReference type="RefSeq" id="WP_345413090.1">
    <property type="nucleotide sequence ID" value="NZ_BAABHO010000010.1"/>
</dbReference>
<feature type="transmembrane region" description="Helical" evidence="1">
    <location>
        <begin position="38"/>
        <end position="59"/>
    </location>
</feature>
<accession>A0ABP9AQ89</accession>